<dbReference type="PROSITE" id="PS50885">
    <property type="entry name" value="HAMP"/>
    <property type="match status" value="1"/>
</dbReference>
<evidence type="ECO:0000259" key="12">
    <source>
        <dbReference type="PROSITE" id="PS50885"/>
    </source>
</evidence>
<dbReference type="CDD" id="cd00075">
    <property type="entry name" value="HATPase"/>
    <property type="match status" value="1"/>
</dbReference>
<keyword evidence="4" id="KW-0597">Phosphoprotein</keyword>
<evidence type="ECO:0000256" key="7">
    <source>
        <dbReference type="ARBA" id="ARBA00022777"/>
    </source>
</evidence>
<dbReference type="RefSeq" id="WP_109088379.1">
    <property type="nucleotide sequence ID" value="NZ_QEXO01000001.1"/>
</dbReference>
<evidence type="ECO:0000256" key="6">
    <source>
        <dbReference type="ARBA" id="ARBA00022692"/>
    </source>
</evidence>
<dbReference type="InterPro" id="IPR003660">
    <property type="entry name" value="HAMP_dom"/>
</dbReference>
<feature type="domain" description="HAMP" evidence="12">
    <location>
        <begin position="165"/>
        <end position="215"/>
    </location>
</feature>
<name>A0A2U2BP25_ALCFA</name>
<evidence type="ECO:0000256" key="2">
    <source>
        <dbReference type="ARBA" id="ARBA00004370"/>
    </source>
</evidence>
<dbReference type="PANTHER" id="PTHR45436:SF16">
    <property type="entry name" value="HISTIDINE KINASE"/>
    <property type="match status" value="1"/>
</dbReference>
<dbReference type="InterPro" id="IPR036097">
    <property type="entry name" value="HisK_dim/P_sf"/>
</dbReference>
<reference evidence="13 14" key="1">
    <citation type="submission" date="2018-05" db="EMBL/GenBank/DDBJ databases">
        <title>Genome Sequence of an Efficient Indole-Degrading Bacterium, Alcaligenes sp.YBY.</title>
        <authorList>
            <person name="Yang B."/>
        </authorList>
    </citation>
    <scope>NUCLEOTIDE SEQUENCE [LARGE SCALE GENOMIC DNA]</scope>
    <source>
        <strain evidence="13 14">YBY</strain>
    </source>
</reference>
<dbReference type="Pfam" id="PF00672">
    <property type="entry name" value="HAMP"/>
    <property type="match status" value="1"/>
</dbReference>
<dbReference type="SMART" id="SM00387">
    <property type="entry name" value="HATPase_c"/>
    <property type="match status" value="1"/>
</dbReference>
<comment type="subcellular location">
    <subcellularLocation>
        <location evidence="2">Membrane</location>
    </subcellularLocation>
</comment>
<dbReference type="PANTHER" id="PTHR45436">
    <property type="entry name" value="SENSOR HISTIDINE KINASE YKOH"/>
    <property type="match status" value="1"/>
</dbReference>
<keyword evidence="6 10" id="KW-0812">Transmembrane</keyword>
<dbReference type="GO" id="GO:0005886">
    <property type="term" value="C:plasma membrane"/>
    <property type="evidence" value="ECO:0007669"/>
    <property type="project" value="TreeGrafter"/>
</dbReference>
<dbReference type="InterPro" id="IPR050428">
    <property type="entry name" value="TCS_sensor_his_kinase"/>
</dbReference>
<evidence type="ECO:0000256" key="3">
    <source>
        <dbReference type="ARBA" id="ARBA00012438"/>
    </source>
</evidence>
<evidence type="ECO:0000256" key="9">
    <source>
        <dbReference type="ARBA" id="ARBA00023012"/>
    </source>
</evidence>
<dbReference type="SUPFAM" id="SSF47384">
    <property type="entry name" value="Homodimeric domain of signal transducing histidine kinase"/>
    <property type="match status" value="1"/>
</dbReference>
<comment type="caution">
    <text evidence="13">The sequence shown here is derived from an EMBL/GenBank/DDBJ whole genome shotgun (WGS) entry which is preliminary data.</text>
</comment>
<keyword evidence="8 10" id="KW-1133">Transmembrane helix</keyword>
<proteinExistence type="predicted"/>
<evidence type="ECO:0000313" key="13">
    <source>
        <dbReference type="EMBL" id="PWE15762.1"/>
    </source>
</evidence>
<dbReference type="PROSITE" id="PS50109">
    <property type="entry name" value="HIS_KIN"/>
    <property type="match status" value="1"/>
</dbReference>
<evidence type="ECO:0000256" key="5">
    <source>
        <dbReference type="ARBA" id="ARBA00022679"/>
    </source>
</evidence>
<protein>
    <recommendedName>
        <fullName evidence="3">histidine kinase</fullName>
        <ecNumber evidence="3">2.7.13.3</ecNumber>
    </recommendedName>
</protein>
<evidence type="ECO:0000256" key="8">
    <source>
        <dbReference type="ARBA" id="ARBA00022989"/>
    </source>
</evidence>
<evidence type="ECO:0000259" key="11">
    <source>
        <dbReference type="PROSITE" id="PS50109"/>
    </source>
</evidence>
<dbReference type="STRING" id="511.UZ73_01850"/>
<dbReference type="CDD" id="cd06225">
    <property type="entry name" value="HAMP"/>
    <property type="match status" value="1"/>
</dbReference>
<evidence type="ECO:0000256" key="4">
    <source>
        <dbReference type="ARBA" id="ARBA00022553"/>
    </source>
</evidence>
<evidence type="ECO:0000313" key="14">
    <source>
        <dbReference type="Proteomes" id="UP000245216"/>
    </source>
</evidence>
<feature type="domain" description="Histidine kinase" evidence="11">
    <location>
        <begin position="223"/>
        <end position="434"/>
    </location>
</feature>
<keyword evidence="7 13" id="KW-0418">Kinase</keyword>
<comment type="catalytic activity">
    <reaction evidence="1">
        <text>ATP + protein L-histidine = ADP + protein N-phospho-L-histidine.</text>
        <dbReference type="EC" id="2.7.13.3"/>
    </reaction>
</comment>
<organism evidence="13 14">
    <name type="scientific">Alcaligenes faecalis</name>
    <dbReference type="NCBI Taxonomy" id="511"/>
    <lineage>
        <taxon>Bacteria</taxon>
        <taxon>Pseudomonadati</taxon>
        <taxon>Pseudomonadota</taxon>
        <taxon>Betaproteobacteria</taxon>
        <taxon>Burkholderiales</taxon>
        <taxon>Alcaligenaceae</taxon>
        <taxon>Alcaligenes</taxon>
    </lineage>
</organism>
<evidence type="ECO:0000256" key="10">
    <source>
        <dbReference type="SAM" id="Phobius"/>
    </source>
</evidence>
<dbReference type="Pfam" id="PF02518">
    <property type="entry name" value="HATPase_c"/>
    <property type="match status" value="1"/>
</dbReference>
<feature type="transmembrane region" description="Helical" evidence="10">
    <location>
        <begin position="141"/>
        <end position="160"/>
    </location>
</feature>
<accession>A0A2U2BP25</accession>
<dbReference type="EMBL" id="QEXO01000001">
    <property type="protein sequence ID" value="PWE15762.1"/>
    <property type="molecule type" value="Genomic_DNA"/>
</dbReference>
<keyword evidence="10" id="KW-0472">Membrane</keyword>
<sequence>MRKSLRRSRFMSTLTQRVSLALTLIATLLVMIMGGLAYVAFARMEDEMVNAMLVSYARNPTLLPDSAYDRSEALGAELDSYWFLPGQALDNLPEFARVPEPGIYEFHLSSDTWHVLRQDKEQGQLYLVYRATPHEDRVREFGLILILIGSATILLVFLLGRRVARHAVAPMLTLSRHLENWAPGRSGLPEHQDDEAGRLIRAFNRMQEHVEELLTHEREFAANLGHELRTGLTALRSDCELLLLQLPEGPQQQRLQRMMSQADAVTASLDAAESLAYTAERHVRDVEVHELAQQTWQAVALLDADSHKVRWSNLVPDTLLYTLDPYALSMLLRILMRNAIDHAAPCKLQLSWIAPSVLALQDDGPGIAKQDQILIFERHFSQGKQLATGLREEGHRGIGLALARQLALAQGWSLSVQSGPNGKGCIFKLDLDPS</sequence>
<dbReference type="InterPro" id="IPR003594">
    <property type="entry name" value="HATPase_dom"/>
</dbReference>
<dbReference type="GO" id="GO:0000155">
    <property type="term" value="F:phosphorelay sensor kinase activity"/>
    <property type="evidence" value="ECO:0007669"/>
    <property type="project" value="InterPro"/>
</dbReference>
<dbReference type="InterPro" id="IPR005467">
    <property type="entry name" value="His_kinase_dom"/>
</dbReference>
<dbReference type="Proteomes" id="UP000245216">
    <property type="component" value="Unassembled WGS sequence"/>
</dbReference>
<dbReference type="InterPro" id="IPR036890">
    <property type="entry name" value="HATPase_C_sf"/>
</dbReference>
<dbReference type="SUPFAM" id="SSF55874">
    <property type="entry name" value="ATPase domain of HSP90 chaperone/DNA topoisomerase II/histidine kinase"/>
    <property type="match status" value="1"/>
</dbReference>
<dbReference type="EC" id="2.7.13.3" evidence="3"/>
<dbReference type="InterPro" id="IPR003661">
    <property type="entry name" value="HisK_dim/P_dom"/>
</dbReference>
<dbReference type="CDD" id="cd00082">
    <property type="entry name" value="HisKA"/>
    <property type="match status" value="1"/>
</dbReference>
<dbReference type="Gene3D" id="1.10.287.130">
    <property type="match status" value="1"/>
</dbReference>
<dbReference type="Gene3D" id="6.10.340.10">
    <property type="match status" value="1"/>
</dbReference>
<keyword evidence="9" id="KW-0902">Two-component regulatory system</keyword>
<gene>
    <name evidence="13" type="ORF">DF183_03255</name>
</gene>
<dbReference type="AlphaFoldDB" id="A0A2U2BP25"/>
<reference evidence="13 14" key="2">
    <citation type="submission" date="2018-05" db="EMBL/GenBank/DDBJ databases">
        <authorList>
            <person name="Lanie J.A."/>
            <person name="Ng W.-L."/>
            <person name="Kazmierczak K.M."/>
            <person name="Andrzejewski T.M."/>
            <person name="Davidsen T.M."/>
            <person name="Wayne K.J."/>
            <person name="Tettelin H."/>
            <person name="Glass J.I."/>
            <person name="Rusch D."/>
            <person name="Podicherti R."/>
            <person name="Tsui H.-C.T."/>
            <person name="Winkler M.E."/>
        </authorList>
    </citation>
    <scope>NUCLEOTIDE SEQUENCE [LARGE SCALE GENOMIC DNA]</scope>
    <source>
        <strain evidence="13 14">YBY</strain>
    </source>
</reference>
<evidence type="ECO:0000256" key="1">
    <source>
        <dbReference type="ARBA" id="ARBA00000085"/>
    </source>
</evidence>
<dbReference type="Gene3D" id="3.30.565.10">
    <property type="entry name" value="Histidine kinase-like ATPase, C-terminal domain"/>
    <property type="match status" value="1"/>
</dbReference>
<keyword evidence="5" id="KW-0808">Transferase</keyword>